<dbReference type="RefSeq" id="WP_395439441.1">
    <property type="nucleotide sequence ID" value="NZ_JBAWKC010000007.1"/>
</dbReference>
<dbReference type="PANTHER" id="PTHR41339:SF1">
    <property type="entry name" value="SECRETED PROTEIN"/>
    <property type="match status" value="1"/>
</dbReference>
<feature type="signal peptide" evidence="1">
    <location>
        <begin position="1"/>
        <end position="21"/>
    </location>
</feature>
<accession>A0ABW7MWZ8</accession>
<comment type="caution">
    <text evidence="2">The sequence shown here is derived from an EMBL/GenBank/DDBJ whole genome shotgun (WGS) entry which is preliminary data.</text>
</comment>
<organism evidence="2 3">
    <name type="scientific">Gaetbulibacter aquiaggeris</name>
    <dbReference type="NCBI Taxonomy" id="1735373"/>
    <lineage>
        <taxon>Bacteria</taxon>
        <taxon>Pseudomonadati</taxon>
        <taxon>Bacteroidota</taxon>
        <taxon>Flavobacteriia</taxon>
        <taxon>Flavobacteriales</taxon>
        <taxon>Flavobacteriaceae</taxon>
        <taxon>Gaetbulibacter</taxon>
    </lineage>
</organism>
<proteinExistence type="predicted"/>
<dbReference type="Proteomes" id="UP001610104">
    <property type="component" value="Unassembled WGS sequence"/>
</dbReference>
<evidence type="ECO:0000256" key="1">
    <source>
        <dbReference type="SAM" id="SignalP"/>
    </source>
</evidence>
<dbReference type="PANTHER" id="PTHR41339">
    <property type="entry name" value="LIPL48"/>
    <property type="match status" value="1"/>
</dbReference>
<dbReference type="EMBL" id="JBAWKC010000007">
    <property type="protein sequence ID" value="MFH6770222.1"/>
    <property type="molecule type" value="Genomic_DNA"/>
</dbReference>
<name>A0ABW7MWZ8_9FLAO</name>
<protein>
    <recommendedName>
        <fullName evidence="4">T9SS C-terminal target domain-containing protein</fullName>
    </recommendedName>
</protein>
<keyword evidence="1" id="KW-0732">Signal</keyword>
<evidence type="ECO:0000313" key="2">
    <source>
        <dbReference type="EMBL" id="MFH6770222.1"/>
    </source>
</evidence>
<feature type="chain" id="PRO_5046677295" description="T9SS C-terminal target domain-containing protein" evidence="1">
    <location>
        <begin position="22"/>
        <end position="442"/>
    </location>
</feature>
<evidence type="ECO:0008006" key="4">
    <source>
        <dbReference type="Google" id="ProtNLM"/>
    </source>
</evidence>
<sequence>MKRLTQMSLLVFLLIFGSTFGQQEKGIKGQNNWLHNWTDFKPNQQDYDSPTQILTGNITKDTKLSKRDIYLLVGNVFVTNNATLTIEPGTVILGDYASKASLTISKGATLIADGLETDPIVFTSNRSVKRAGDWGGVIILGDAPSNKFGNGSVATFYADLSSTAYTNTNYGGINSESNSGVIRYVRIEYAGKRIKNDDYFNGLLLAGVGNKTTIENIMISYSAGNSFEIWGGEINLYKLVSFRSNSNDYKFNYGAQCKLDNSLAVRSPYVSSSNGARCMQIMSYDRREEVDFSKKGTSVKANNLTFLNNSENLKADIEKGLVKEAVYVGENALLDMNKSVISGFNPAVLLQNKISVNQENLEKIKFENMYFNNCNGNIFVENNANNEDLENWYGNSAFFNVYAKSFNSETFIDLNNERRPDFRLRINKIIATNDLDPDLRID</sequence>
<gene>
    <name evidence="2" type="ORF">V8G56_15835</name>
</gene>
<keyword evidence="3" id="KW-1185">Reference proteome</keyword>
<evidence type="ECO:0000313" key="3">
    <source>
        <dbReference type="Proteomes" id="UP001610104"/>
    </source>
</evidence>
<reference evidence="2 3" key="1">
    <citation type="submission" date="2024-02" db="EMBL/GenBank/DDBJ databases">
        <title>A Gaetbulibacter species isolated from tidal flats and genomic insights of their niches.</title>
        <authorList>
            <person name="Ye Y."/>
        </authorList>
    </citation>
    <scope>NUCLEOTIDE SEQUENCE [LARGE SCALE GENOMIC DNA]</scope>
    <source>
        <strain evidence="2 3">KEM-8</strain>
    </source>
</reference>